<dbReference type="EMBL" id="VHJA01000038">
    <property type="protein sequence ID" value="TPV45489.1"/>
    <property type="molecule type" value="Genomic_DNA"/>
</dbReference>
<keyword evidence="2" id="KW-1185">Reference proteome</keyword>
<protein>
    <submittedName>
        <fullName evidence="1">Uncharacterized protein</fullName>
    </submittedName>
</protein>
<dbReference type="OrthoDB" id="6606088at2"/>
<reference evidence="1 2" key="1">
    <citation type="submission" date="2019-06" db="EMBL/GenBank/DDBJ databases">
        <title>Taxogenomics and systematics of the genus Pantoea.</title>
        <authorList>
            <person name="Tambong J.T."/>
        </authorList>
    </citation>
    <scope>NUCLEOTIDE SEQUENCE [LARGE SCALE GENOMIC DNA]</scope>
    <source>
        <strain evidence="1 2">LMG 24200</strain>
    </source>
</reference>
<evidence type="ECO:0000313" key="1">
    <source>
        <dbReference type="EMBL" id="TPV45489.1"/>
    </source>
</evidence>
<accession>A0A506QI50</accession>
<dbReference type="Proteomes" id="UP000317747">
    <property type="component" value="Unassembled WGS sequence"/>
</dbReference>
<dbReference type="RefSeq" id="WP_140916936.1">
    <property type="nucleotide sequence ID" value="NZ_CP071408.1"/>
</dbReference>
<name>A0A506QI50_9GAMM</name>
<proteinExistence type="predicted"/>
<evidence type="ECO:0000313" key="2">
    <source>
        <dbReference type="Proteomes" id="UP000317747"/>
    </source>
</evidence>
<gene>
    <name evidence="1" type="ORF">FJW01_05230</name>
</gene>
<organism evidence="1 2">
    <name type="scientific">Pantoea deleyi</name>
    <dbReference type="NCBI Taxonomy" id="470932"/>
    <lineage>
        <taxon>Bacteria</taxon>
        <taxon>Pseudomonadati</taxon>
        <taxon>Pseudomonadota</taxon>
        <taxon>Gammaproteobacteria</taxon>
        <taxon>Enterobacterales</taxon>
        <taxon>Erwiniaceae</taxon>
        <taxon>Pantoea</taxon>
    </lineage>
</organism>
<comment type="caution">
    <text evidence="1">The sequence shown here is derived from an EMBL/GenBank/DDBJ whole genome shotgun (WGS) entry which is preliminary data.</text>
</comment>
<dbReference type="AlphaFoldDB" id="A0A506QI50"/>
<sequence>MIKRIFFLSTVGLAVALTSFTIWYRYGITSGFSCSGNINFHRESGIMRLSTKLNIDENSGTLSMNGFVTREDGTRENVNRTVVFTSHHVGSRYTWVSGQILASIDDKLSPEMASVWFPEFYREPKSKVELFISRLNINSVMLSGEFVPYYVCTQRH</sequence>
<feature type="non-terminal residue" evidence="1">
    <location>
        <position position="156"/>
    </location>
</feature>